<keyword evidence="2" id="KW-1185">Reference proteome</keyword>
<dbReference type="InterPro" id="IPR010033">
    <property type="entry name" value="HAD_SF_ppase_IIIC"/>
</dbReference>
<dbReference type="SUPFAM" id="SSF56784">
    <property type="entry name" value="HAD-like"/>
    <property type="match status" value="1"/>
</dbReference>
<protein>
    <recommendedName>
        <fullName evidence="3">Magnesium-dependent phosphatase 1</fullName>
    </recommendedName>
</protein>
<dbReference type="InterPro" id="IPR035679">
    <property type="entry name" value="MDP-1_euk"/>
</dbReference>
<dbReference type="EMBL" id="JBCGBO010000001">
    <property type="protein sequence ID" value="KAK9228565.1"/>
    <property type="molecule type" value="Genomic_DNA"/>
</dbReference>
<dbReference type="InterPro" id="IPR036412">
    <property type="entry name" value="HAD-like_sf"/>
</dbReference>
<dbReference type="Gene3D" id="3.40.50.1000">
    <property type="entry name" value="HAD superfamily/HAD-like"/>
    <property type="match status" value="1"/>
</dbReference>
<dbReference type="GO" id="GO:0003993">
    <property type="term" value="F:acid phosphatase activity"/>
    <property type="evidence" value="ECO:0007669"/>
    <property type="project" value="TreeGrafter"/>
</dbReference>
<dbReference type="PANTHER" id="PTHR17901:SF14">
    <property type="entry name" value="MAGNESIUM-DEPENDENT PHOSPHATASE 1"/>
    <property type="match status" value="1"/>
</dbReference>
<sequence length="174" mass="19790">MGDLEKVKNEALEIIGQFENLPRLVVFDLDYTLWPFYCECCYEDEIPYLYPHAKGILEALKEKGIHVAVASRSPAPDIAKTFLHKLGIHSMFVPMEIFSSWSHKTDHFRRIHRKTGVPFSSMLFFDDENRNIEAVSIMGVTSILVDNGINLDALRQGFSEFSQKSGSLSTSRSD</sequence>
<dbReference type="InterPro" id="IPR010036">
    <property type="entry name" value="MDP_1_eu_arc"/>
</dbReference>
<accession>A0AAP0MWY7</accession>
<evidence type="ECO:0000313" key="2">
    <source>
        <dbReference type="Proteomes" id="UP001428341"/>
    </source>
</evidence>
<dbReference type="SMR" id="A0AAP0MWY7"/>
<dbReference type="SFLD" id="SFLDG01131">
    <property type="entry name" value="C1.5.2:_MDP_Like"/>
    <property type="match status" value="1"/>
</dbReference>
<reference evidence="1 2" key="1">
    <citation type="submission" date="2024-05" db="EMBL/GenBank/DDBJ databases">
        <title>Haplotype-resolved chromosome-level genome assembly of Huyou (Citrus changshanensis).</title>
        <authorList>
            <person name="Miao C."/>
            <person name="Chen W."/>
            <person name="Wu Y."/>
            <person name="Wang L."/>
            <person name="Zhao S."/>
            <person name="Grierson D."/>
            <person name="Xu C."/>
            <person name="Chen K."/>
        </authorList>
    </citation>
    <scope>NUCLEOTIDE SEQUENCE [LARGE SCALE GENOMIC DNA]</scope>
    <source>
        <strain evidence="1">01-14</strain>
        <tissue evidence="1">Leaf</tissue>
    </source>
</reference>
<name>A0AAP0MWY7_9ROSI</name>
<dbReference type="PANTHER" id="PTHR17901">
    <property type="entry name" value="MAGNESIUM-DEPENDENT PHOSPHATASE 1 MDP1"/>
    <property type="match status" value="1"/>
</dbReference>
<proteinExistence type="predicted"/>
<dbReference type="Pfam" id="PF12689">
    <property type="entry name" value="Acid_PPase"/>
    <property type="match status" value="2"/>
</dbReference>
<dbReference type="AlphaFoldDB" id="A0AAP0MWY7"/>
<dbReference type="InterPro" id="IPR023214">
    <property type="entry name" value="HAD_sf"/>
</dbReference>
<comment type="caution">
    <text evidence="1">The sequence shown here is derived from an EMBL/GenBank/DDBJ whole genome shotgun (WGS) entry which is preliminary data.</text>
</comment>
<dbReference type="Proteomes" id="UP001428341">
    <property type="component" value="Unassembled WGS sequence"/>
</dbReference>
<dbReference type="NCBIfam" id="TIGR01681">
    <property type="entry name" value="HAD-SF-IIIC"/>
    <property type="match status" value="1"/>
</dbReference>
<dbReference type="SFLD" id="SFLDG01129">
    <property type="entry name" value="C1.5:_HAD__Beta-PGM__Phosphata"/>
    <property type="match status" value="1"/>
</dbReference>
<evidence type="ECO:0008006" key="3">
    <source>
        <dbReference type="Google" id="ProtNLM"/>
    </source>
</evidence>
<evidence type="ECO:0000313" key="1">
    <source>
        <dbReference type="EMBL" id="KAK9228565.1"/>
    </source>
</evidence>
<dbReference type="CDD" id="cd07501">
    <property type="entry name" value="HAD_MDP-1_like"/>
    <property type="match status" value="1"/>
</dbReference>
<dbReference type="SFLD" id="SFLDS00003">
    <property type="entry name" value="Haloacid_Dehalogenase"/>
    <property type="match status" value="1"/>
</dbReference>
<gene>
    <name evidence="1" type="ORF">WN944_021516</name>
</gene>
<dbReference type="FunFam" id="3.40.50.1000:FF:000120">
    <property type="entry name" value="Magnesium-dependent phosphatase 1"/>
    <property type="match status" value="1"/>
</dbReference>
<organism evidence="1 2">
    <name type="scientific">Citrus x changshan-huyou</name>
    <dbReference type="NCBI Taxonomy" id="2935761"/>
    <lineage>
        <taxon>Eukaryota</taxon>
        <taxon>Viridiplantae</taxon>
        <taxon>Streptophyta</taxon>
        <taxon>Embryophyta</taxon>
        <taxon>Tracheophyta</taxon>
        <taxon>Spermatophyta</taxon>
        <taxon>Magnoliopsida</taxon>
        <taxon>eudicotyledons</taxon>
        <taxon>Gunneridae</taxon>
        <taxon>Pentapetalae</taxon>
        <taxon>rosids</taxon>
        <taxon>malvids</taxon>
        <taxon>Sapindales</taxon>
        <taxon>Rutaceae</taxon>
        <taxon>Aurantioideae</taxon>
        <taxon>Citrus</taxon>
    </lineage>
</organism>